<reference evidence="3" key="1">
    <citation type="submission" date="2021-01" db="EMBL/GenBank/DDBJ databases">
        <authorList>
            <consortium name="Genoscope - CEA"/>
            <person name="William W."/>
        </authorList>
    </citation>
    <scope>NUCLEOTIDE SEQUENCE</scope>
</reference>
<feature type="region of interest" description="Disordered" evidence="2">
    <location>
        <begin position="210"/>
        <end position="233"/>
    </location>
</feature>
<dbReference type="EMBL" id="CAJJDN010000052">
    <property type="protein sequence ID" value="CAD8088164.1"/>
    <property type="molecule type" value="Genomic_DNA"/>
</dbReference>
<dbReference type="Proteomes" id="UP000692954">
    <property type="component" value="Unassembled WGS sequence"/>
</dbReference>
<comment type="caution">
    <text evidence="3">The sequence shown here is derived from an EMBL/GenBank/DDBJ whole genome shotgun (WGS) entry which is preliminary data.</text>
</comment>
<feature type="coiled-coil region" evidence="1">
    <location>
        <begin position="41"/>
        <end position="144"/>
    </location>
</feature>
<keyword evidence="4" id="KW-1185">Reference proteome</keyword>
<evidence type="ECO:0000256" key="1">
    <source>
        <dbReference type="SAM" id="Coils"/>
    </source>
</evidence>
<name>A0A8S1NNJ3_9CILI</name>
<evidence type="ECO:0000313" key="3">
    <source>
        <dbReference type="EMBL" id="CAD8088164.1"/>
    </source>
</evidence>
<accession>A0A8S1NNJ3</accession>
<gene>
    <name evidence="3" type="ORF">PSON_ATCC_30995.1.T0520215</name>
</gene>
<dbReference type="OrthoDB" id="10255522at2759"/>
<keyword evidence="1" id="KW-0175">Coiled coil</keyword>
<dbReference type="AlphaFoldDB" id="A0A8S1NNJ3"/>
<evidence type="ECO:0000313" key="4">
    <source>
        <dbReference type="Proteomes" id="UP000692954"/>
    </source>
</evidence>
<evidence type="ECO:0000256" key="2">
    <source>
        <dbReference type="SAM" id="MobiDB-lite"/>
    </source>
</evidence>
<protein>
    <submittedName>
        <fullName evidence="3">Uncharacterized protein</fullName>
    </submittedName>
</protein>
<organism evidence="3 4">
    <name type="scientific">Paramecium sonneborni</name>
    <dbReference type="NCBI Taxonomy" id="65129"/>
    <lineage>
        <taxon>Eukaryota</taxon>
        <taxon>Sar</taxon>
        <taxon>Alveolata</taxon>
        <taxon>Ciliophora</taxon>
        <taxon>Intramacronucleata</taxon>
        <taxon>Oligohymenophorea</taxon>
        <taxon>Peniculida</taxon>
        <taxon>Parameciidae</taxon>
        <taxon>Paramecium</taxon>
    </lineage>
</organism>
<proteinExistence type="predicted"/>
<sequence>MNVTEVSKEETEAPWRLEYEYLQSLIAELEKRKEVQIVEKIVTDNSQIELLESQLRQLRTENNQLTIQLQSMRGEIQLKRLDQKIIIRKYNLSKKNEDLIQKIRNLEVKLAMLSSEIERLNYTIKVKEGDLEDWKLRYTDLESQDKTVLQEKVTYLCSEVEVWLKKFIKVNHDYNECQEQLIICQAELEALQKAQQKQVVVTTSEVISRTGGTTTTSSIGQTRSSRTQQQFQP</sequence>